<feature type="signal peptide" evidence="1">
    <location>
        <begin position="1"/>
        <end position="19"/>
    </location>
</feature>
<evidence type="ECO:0000256" key="1">
    <source>
        <dbReference type="SAM" id="SignalP"/>
    </source>
</evidence>
<reference evidence="3" key="1">
    <citation type="submission" date="2016-10" db="EMBL/GenBank/DDBJ databases">
        <authorList>
            <person name="Varghese N."/>
            <person name="Submissions S."/>
        </authorList>
    </citation>
    <scope>NUCLEOTIDE SEQUENCE [LARGE SCALE GENOMIC DNA]</scope>
    <source>
        <strain evidence="3">LMG 25967</strain>
    </source>
</reference>
<dbReference type="Pfam" id="PF11604">
    <property type="entry name" value="CusF_Ec"/>
    <property type="match status" value="1"/>
</dbReference>
<dbReference type="OrthoDB" id="5771277at2"/>
<keyword evidence="3" id="KW-1185">Reference proteome</keyword>
<dbReference type="InterPro" id="IPR021647">
    <property type="entry name" value="CusF_Ec"/>
</dbReference>
<dbReference type="STRING" id="915471.SAMN05216201_111151"/>
<protein>
    <submittedName>
        <fullName evidence="2">Cu(I)/Ag(I) efflux system protein CusF</fullName>
    </submittedName>
</protein>
<dbReference type="Proteomes" id="UP000242930">
    <property type="component" value="Unassembled WGS sequence"/>
</dbReference>
<evidence type="ECO:0000313" key="3">
    <source>
        <dbReference type="Proteomes" id="UP000242930"/>
    </source>
</evidence>
<name>A0A1H7A1E8_9PSED</name>
<keyword evidence="1" id="KW-0732">Signal</keyword>
<accession>A0A1H7A1E8</accession>
<evidence type="ECO:0000313" key="2">
    <source>
        <dbReference type="EMBL" id="SEJ59523.1"/>
    </source>
</evidence>
<dbReference type="InterPro" id="IPR042230">
    <property type="entry name" value="CusF_sf"/>
</dbReference>
<sequence length="119" mass="12848">MKQVFVTILTATLVQTATAADMHDKPMDRMPMEQPMQVEQPDSAAPTAKARGTIKGIDAAKGAITLSHGPVPSLKWPSMTMGFTTTLEQLKGLTVGDEVNFEFQSQGMEARIVSIQKAD</sequence>
<proteinExistence type="predicted"/>
<dbReference type="RefSeq" id="WP_090312147.1">
    <property type="nucleotide sequence ID" value="NZ_FNZE01000011.1"/>
</dbReference>
<organism evidence="2 3">
    <name type="scientific">Pseudomonas linyingensis</name>
    <dbReference type="NCBI Taxonomy" id="915471"/>
    <lineage>
        <taxon>Bacteria</taxon>
        <taxon>Pseudomonadati</taxon>
        <taxon>Pseudomonadota</taxon>
        <taxon>Gammaproteobacteria</taxon>
        <taxon>Pseudomonadales</taxon>
        <taxon>Pseudomonadaceae</taxon>
        <taxon>Pseudomonas</taxon>
    </lineage>
</organism>
<dbReference type="AlphaFoldDB" id="A0A1H7A1E8"/>
<gene>
    <name evidence="2" type="ORF">SAMN05216201_111151</name>
</gene>
<dbReference type="Gene3D" id="2.40.50.320">
    <property type="entry name" value="Copper binding periplasmic protein CusF"/>
    <property type="match status" value="1"/>
</dbReference>
<dbReference type="EMBL" id="FNZE01000011">
    <property type="protein sequence ID" value="SEJ59523.1"/>
    <property type="molecule type" value="Genomic_DNA"/>
</dbReference>
<feature type="chain" id="PRO_5017316014" evidence="1">
    <location>
        <begin position="20"/>
        <end position="119"/>
    </location>
</feature>